<dbReference type="Proteomes" id="UP000593994">
    <property type="component" value="Chromosome"/>
</dbReference>
<dbReference type="KEGG" id="sbal:HUE88_05515"/>
<dbReference type="Pfam" id="PF00111">
    <property type="entry name" value="Fer2"/>
    <property type="match status" value="1"/>
</dbReference>
<dbReference type="AlphaFoldDB" id="A0A7S7LXF8"/>
<dbReference type="PROSITE" id="PS00197">
    <property type="entry name" value="2FE2S_FER_1"/>
    <property type="match status" value="1"/>
</dbReference>
<feature type="domain" description="2Fe-2S ferredoxin-type" evidence="1">
    <location>
        <begin position="2"/>
        <end position="113"/>
    </location>
</feature>
<dbReference type="GO" id="GO:0051537">
    <property type="term" value="F:2 iron, 2 sulfur cluster binding"/>
    <property type="evidence" value="ECO:0007669"/>
    <property type="project" value="InterPro"/>
</dbReference>
<gene>
    <name evidence="2" type="ORF">HUE88_05515</name>
</gene>
<dbReference type="SUPFAM" id="SSF54292">
    <property type="entry name" value="2Fe-2S ferredoxin-like"/>
    <property type="match status" value="1"/>
</dbReference>
<keyword evidence="3" id="KW-1185">Reference proteome</keyword>
<evidence type="ECO:0000313" key="2">
    <source>
        <dbReference type="EMBL" id="QOY53137.1"/>
    </source>
</evidence>
<dbReference type="InterPro" id="IPR006058">
    <property type="entry name" value="2Fe2S_fd_BS"/>
</dbReference>
<dbReference type="PROSITE" id="PS51085">
    <property type="entry name" value="2FE2S_FER_2"/>
    <property type="match status" value="1"/>
</dbReference>
<dbReference type="CDD" id="cd00207">
    <property type="entry name" value="fer2"/>
    <property type="match status" value="1"/>
</dbReference>
<evidence type="ECO:0000313" key="3">
    <source>
        <dbReference type="Proteomes" id="UP000593994"/>
    </source>
</evidence>
<proteinExistence type="predicted"/>
<accession>A0A7S7LXF8</accession>
<name>A0A7S7LXF8_9BACT</name>
<dbReference type="Gene3D" id="3.10.20.30">
    <property type="match status" value="1"/>
</dbReference>
<dbReference type="RefSeq" id="WP_194371916.1">
    <property type="nucleotide sequence ID" value="NZ_CP054492.1"/>
</dbReference>
<dbReference type="InterPro" id="IPR036010">
    <property type="entry name" value="2Fe-2S_ferredoxin-like_sf"/>
</dbReference>
<organism evidence="2 3">
    <name type="scientific">Candidatus Sulfurimonas baltica</name>
    <dbReference type="NCBI Taxonomy" id="2740404"/>
    <lineage>
        <taxon>Bacteria</taxon>
        <taxon>Pseudomonadati</taxon>
        <taxon>Campylobacterota</taxon>
        <taxon>Epsilonproteobacteria</taxon>
        <taxon>Campylobacterales</taxon>
        <taxon>Sulfurimonadaceae</taxon>
        <taxon>Sulfurimonas</taxon>
    </lineage>
</organism>
<reference evidence="2 3" key="1">
    <citation type="submission" date="2020-05" db="EMBL/GenBank/DDBJ databases">
        <title>Sulfurimonas marisnigri, sp. nov., and Sulfurimonas baltica, sp. nov., manganese oxide reducing chemolithoautotrophs of the class Epsilonproteobacteria isolated from the pelagic redoxclines of the Black and Baltic Seas and emended description of the genus Sulfurimonas.</title>
        <authorList>
            <person name="Henkel J.V."/>
            <person name="Laudan C."/>
            <person name="Werner J."/>
            <person name="Neu T."/>
            <person name="Plewe S."/>
            <person name="Sproer C."/>
            <person name="Bunk B."/>
            <person name="Schulz-Vogt H.N."/>
        </authorList>
    </citation>
    <scope>NUCLEOTIDE SEQUENCE [LARGE SCALE GENOMIC DNA]</scope>
    <source>
        <strain evidence="2 3">GD2</strain>
    </source>
</reference>
<evidence type="ECO:0000259" key="1">
    <source>
        <dbReference type="PROSITE" id="PS51085"/>
    </source>
</evidence>
<dbReference type="InterPro" id="IPR001041">
    <property type="entry name" value="2Fe-2S_ferredoxin-type"/>
</dbReference>
<dbReference type="InterPro" id="IPR012675">
    <property type="entry name" value="Beta-grasp_dom_sf"/>
</dbReference>
<dbReference type="EMBL" id="CP054492">
    <property type="protein sequence ID" value="QOY53137.1"/>
    <property type="molecule type" value="Genomic_DNA"/>
</dbReference>
<protein>
    <submittedName>
        <fullName evidence="2">(2Fe-2S)-binding protein</fullName>
    </submittedName>
</protein>
<sequence length="113" mass="12773">MAKVIFMGFSKDKDGLYHAPKGEPIIRLAKDNGIPINFECQDGECGNCLIKYENIEDEEPTNYIDDLELNKLIEMGVLKAKDAEYCQQFTISPKVRLACQTLVKGDVIIKPYN</sequence>